<feature type="compositionally biased region" description="Polar residues" evidence="1">
    <location>
        <begin position="395"/>
        <end position="405"/>
    </location>
</feature>
<keyword evidence="5" id="KW-1185">Reference proteome</keyword>
<feature type="compositionally biased region" description="Polar residues" evidence="1">
    <location>
        <begin position="497"/>
        <end position="523"/>
    </location>
</feature>
<feature type="compositionally biased region" description="Polar residues" evidence="1">
    <location>
        <begin position="273"/>
        <end position="284"/>
    </location>
</feature>
<evidence type="ECO:0000313" key="3">
    <source>
        <dbReference type="EMBL" id="GIM01005.1"/>
    </source>
</evidence>
<comment type="caution">
    <text evidence="3">The sequence shown here is derived from an EMBL/GenBank/DDBJ whole genome shotgun (WGS) entry which is preliminary data.</text>
</comment>
<feature type="region of interest" description="Disordered" evidence="1">
    <location>
        <begin position="915"/>
        <end position="939"/>
    </location>
</feature>
<reference evidence="3" key="1">
    <citation type="journal article" date="2021" name="Proc. Natl. Acad. Sci. U.S.A.">
        <title>Three genomes in the algal genus Volvox reveal the fate of a haploid sex-determining region after a transition to homothallism.</title>
        <authorList>
            <person name="Yamamoto K."/>
            <person name="Hamaji T."/>
            <person name="Kawai-Toyooka H."/>
            <person name="Matsuzaki R."/>
            <person name="Takahashi F."/>
            <person name="Nishimura Y."/>
            <person name="Kawachi M."/>
            <person name="Noguchi H."/>
            <person name="Minakuchi Y."/>
            <person name="Umen J.G."/>
            <person name="Toyoda A."/>
            <person name="Nozaki H."/>
        </authorList>
    </citation>
    <scope>NUCLEOTIDE SEQUENCE</scope>
    <source>
        <strain evidence="3">NIES-3785</strain>
        <strain evidence="2">NIES-3786</strain>
    </source>
</reference>
<feature type="region of interest" description="Disordered" evidence="1">
    <location>
        <begin position="496"/>
        <end position="524"/>
    </location>
</feature>
<protein>
    <submittedName>
        <fullName evidence="3">Uncharacterized protein</fullName>
    </submittedName>
</protein>
<feature type="compositionally biased region" description="Basic and acidic residues" evidence="1">
    <location>
        <begin position="302"/>
        <end position="319"/>
    </location>
</feature>
<feature type="compositionally biased region" description="Gly residues" evidence="1">
    <location>
        <begin position="684"/>
        <end position="699"/>
    </location>
</feature>
<organism evidence="3 4">
    <name type="scientific">Volvox reticuliferus</name>
    <dbReference type="NCBI Taxonomy" id="1737510"/>
    <lineage>
        <taxon>Eukaryota</taxon>
        <taxon>Viridiplantae</taxon>
        <taxon>Chlorophyta</taxon>
        <taxon>core chlorophytes</taxon>
        <taxon>Chlorophyceae</taxon>
        <taxon>CS clade</taxon>
        <taxon>Chlamydomonadales</taxon>
        <taxon>Volvocaceae</taxon>
        <taxon>Volvox</taxon>
    </lineage>
</organism>
<dbReference type="Proteomes" id="UP000722791">
    <property type="component" value="Unassembled WGS sequence"/>
</dbReference>
<dbReference type="EMBL" id="BNCQ01000008">
    <property type="protein sequence ID" value="GIM01005.1"/>
    <property type="molecule type" value="Genomic_DNA"/>
</dbReference>
<feature type="region of interest" description="Disordered" evidence="1">
    <location>
        <begin position="1341"/>
        <end position="1361"/>
    </location>
</feature>
<feature type="region of interest" description="Disordered" evidence="1">
    <location>
        <begin position="166"/>
        <end position="186"/>
    </location>
</feature>
<proteinExistence type="predicted"/>
<feature type="region of interest" description="Disordered" evidence="1">
    <location>
        <begin position="1031"/>
        <end position="1079"/>
    </location>
</feature>
<feature type="region of interest" description="Disordered" evidence="1">
    <location>
        <begin position="1407"/>
        <end position="1428"/>
    </location>
</feature>
<name>A0A8J4LLK4_9CHLO</name>
<evidence type="ECO:0000256" key="1">
    <source>
        <dbReference type="SAM" id="MobiDB-lite"/>
    </source>
</evidence>
<feature type="region of interest" description="Disordered" evidence="1">
    <location>
        <begin position="885"/>
        <end position="904"/>
    </location>
</feature>
<feature type="compositionally biased region" description="Gly residues" evidence="1">
    <location>
        <begin position="717"/>
        <end position="726"/>
    </location>
</feature>
<accession>A0A8J4LLK4</accession>
<feature type="region of interest" description="Disordered" evidence="1">
    <location>
        <begin position="43"/>
        <end position="72"/>
    </location>
</feature>
<feature type="compositionally biased region" description="Gly residues" evidence="1">
    <location>
        <begin position="657"/>
        <end position="668"/>
    </location>
</feature>
<evidence type="ECO:0000313" key="4">
    <source>
        <dbReference type="Proteomes" id="UP000722791"/>
    </source>
</evidence>
<feature type="compositionally biased region" description="Polar residues" evidence="1">
    <location>
        <begin position="43"/>
        <end position="54"/>
    </location>
</feature>
<dbReference type="Proteomes" id="UP000747110">
    <property type="component" value="Unassembled WGS sequence"/>
</dbReference>
<sequence>MVDTESQTPVASKLLLQTSEQQVHTVAAVPLRFDMAMPHDVQLSQSAAPHTQHCSLAKSPGGPSSPAPDQSVTATATAIAASNSTMGDIQPQCIDSGAPGLYESDPPPTQIGPVLTYNSTAAVATSGPPSSQLPEHLRPHAITRASDPGIIQQSLATVRDSHLASSRKVHNVSMPGAGEASSPPLPSMVPGAVTGGPALLRSGSSGMVSFNASRAMPQSDSQAEITSTQGATLLAAADAARGIAASPSFRRQQSGGGGGSLRRQPSGGAVLSVTFSDPGSTNRAFSHPMTLNGESSCSGRMNGEHDRPAGSARREDSNGGRRHGWLRGFSCFGGGSSDRPVGYHGQDDLTAVAKERKEAQKVRKYTSRGLSKALSDTFMVRSSRPAPIVAGAKGTATSEAANTCPGSPGGGRYSTRKLQPMLSLQPQKSILKSSSLKRRALETDPIFIKVASARLGVITHELTNTAASTADIAGAGSDCEELNLDNRAAPLAMTMSEGGTSDSPAPGTASTASMRPNLTSPLRSSVPDLQAARATGDISARVEAIAAEVATADDPQSQLWSMFSSENIPSSGPMSPKAAVGRLEPRISVVTAKGSTAAPGAAGWFLDSALNGSGTPSPAVADSGYRALMKSTSFKLTTQAGTMGQTLLASVDTPASGGPGSVPRGGSGRAVALSTSGYPNIGPTNGGEGAGGGGGGGSCDGAQPSIVQRITRQLSRGAGGSLGGGSSPKDATGSPGDIRGGNSPMGRSTPRNAVLPLPPMMLMPNSTGGGGNAAESQPLPPTPTRMASLRHSAAGDPACLMTAGSQPETPSYPSSPSHQESLRYRRLAGRSSKLAAGVGGYEPSKQDGFDNLLHGKPERMTSTAQQGMIGTLTLASELPEPLMASDSRRRRVTTGGLQPTTADESDTDTIRYMVRGSNGRVGDSGTRDSSKPAGPESSRWRLQIMKAVKERTDSSPAEAPLPVHPEGASLIADDGPTPRQVRPVRGGTDDFPGTLGDLTPSMATAATRFQDGDKTQPLAAAAAAGRGHKGAAAIDSSSSTSLEDSTTGIATSLRATVDPGSQIGGDIKDSDDGHGDDDEEDCTAWRVGDGEETPGEWKNLDKAEAREMIAAELLRMQTFAADSKVQVDNRETEAYQPPKAGAPLLPSGPLQQQVTLAAQNRNESPKGMAASAAPAAADDVDASGGAIATDAQEVPDAAPPPSSRFRLTKFHSLGRGAAKAVLQPSTAAGSYLSAAMLRASAAAALDNVRRVSCNDGAAGLLAATATVAAAKLIPAGGASAGGAAVASSTASTDPARLFVAIPQDSLESWVHNHSRRFTAERGCAAPLGPLDPLDELSEVTGFRTSATPPPPPPPAATAAGETTPAAMPFQWATAPQALHRGARLVPEPEVLQVWLSRNGSSMMERGADLQPHQQDSRHGGGGAGAAVPVMRQSLPGNVRLGVKM</sequence>
<feature type="compositionally biased region" description="Low complexity" evidence="1">
    <location>
        <begin position="1031"/>
        <end position="1047"/>
    </location>
</feature>
<feature type="region of interest" description="Disordered" evidence="1">
    <location>
        <begin position="246"/>
        <end position="323"/>
    </location>
</feature>
<dbReference type="OrthoDB" id="10693224at2759"/>
<feature type="region of interest" description="Disordered" evidence="1">
    <location>
        <begin position="390"/>
        <end position="413"/>
    </location>
</feature>
<dbReference type="EMBL" id="BNCP01000008">
    <property type="protein sequence ID" value="GIL76306.1"/>
    <property type="molecule type" value="Genomic_DNA"/>
</dbReference>
<evidence type="ECO:0000313" key="2">
    <source>
        <dbReference type="EMBL" id="GIL76306.1"/>
    </source>
</evidence>
<feature type="region of interest" description="Disordered" evidence="1">
    <location>
        <begin position="716"/>
        <end position="789"/>
    </location>
</feature>
<feature type="region of interest" description="Disordered" evidence="1">
    <location>
        <begin position="653"/>
        <end position="703"/>
    </location>
</feature>
<evidence type="ECO:0000313" key="5">
    <source>
        <dbReference type="Proteomes" id="UP000747110"/>
    </source>
</evidence>
<gene>
    <name evidence="2" type="ORF">Vretifemale_5903</name>
    <name evidence="3" type="ORF">Vretimale_5828</name>
</gene>
<feature type="region of interest" description="Disordered" evidence="1">
    <location>
        <begin position="952"/>
        <end position="978"/>
    </location>
</feature>